<feature type="transmembrane region" description="Helical" evidence="10">
    <location>
        <begin position="67"/>
        <end position="96"/>
    </location>
</feature>
<keyword evidence="7 9" id="KW-0675">Receptor</keyword>
<reference evidence="12" key="1">
    <citation type="submission" date="2020-11" db="EMBL/GenBank/DDBJ databases">
        <authorList>
            <person name="Tran Van P."/>
        </authorList>
    </citation>
    <scope>NUCLEOTIDE SEQUENCE</scope>
</reference>
<evidence type="ECO:0000256" key="9">
    <source>
        <dbReference type="RuleBase" id="RU000688"/>
    </source>
</evidence>
<evidence type="ECO:0000313" key="12">
    <source>
        <dbReference type="EMBL" id="CAD7640849.1"/>
    </source>
</evidence>
<dbReference type="PANTHER" id="PTHR24235">
    <property type="entry name" value="NEUROPEPTIDE Y RECEPTOR"/>
    <property type="match status" value="1"/>
</dbReference>
<evidence type="ECO:0000256" key="2">
    <source>
        <dbReference type="ARBA" id="ARBA00010663"/>
    </source>
</evidence>
<proteinExistence type="inferred from homology"/>
<name>A0A7R9LFQ3_9ACAR</name>
<evidence type="ECO:0000256" key="4">
    <source>
        <dbReference type="ARBA" id="ARBA00022989"/>
    </source>
</evidence>
<dbReference type="InterPro" id="IPR017452">
    <property type="entry name" value="GPCR_Rhodpsn_7TM"/>
</dbReference>
<feature type="transmembrane region" description="Helical" evidence="10">
    <location>
        <begin position="246"/>
        <end position="269"/>
    </location>
</feature>
<dbReference type="PROSITE" id="PS00237">
    <property type="entry name" value="G_PROTEIN_RECEP_F1_1"/>
    <property type="match status" value="1"/>
</dbReference>
<evidence type="ECO:0000313" key="13">
    <source>
        <dbReference type="Proteomes" id="UP000728032"/>
    </source>
</evidence>
<keyword evidence="3 9" id="KW-0812">Transmembrane</keyword>
<dbReference type="AlphaFoldDB" id="A0A7R9LFQ3"/>
<dbReference type="InterPro" id="IPR000276">
    <property type="entry name" value="GPCR_Rhodpsn"/>
</dbReference>
<keyword evidence="13" id="KW-1185">Reference proteome</keyword>
<dbReference type="InterPro" id="IPR000611">
    <property type="entry name" value="NPY_rcpt"/>
</dbReference>
<dbReference type="PRINTS" id="PR00237">
    <property type="entry name" value="GPCRRHODOPSN"/>
</dbReference>
<accession>A0A7R9LFQ3</accession>
<dbReference type="GO" id="GO:0004983">
    <property type="term" value="F:neuropeptide Y receptor activity"/>
    <property type="evidence" value="ECO:0007669"/>
    <property type="project" value="InterPro"/>
</dbReference>
<evidence type="ECO:0000256" key="1">
    <source>
        <dbReference type="ARBA" id="ARBA00004141"/>
    </source>
</evidence>
<keyword evidence="6 10" id="KW-0472">Membrane</keyword>
<keyword evidence="8 9" id="KW-0807">Transducer</keyword>
<feature type="transmembrane region" description="Helical" evidence="10">
    <location>
        <begin position="108"/>
        <end position="133"/>
    </location>
</feature>
<dbReference type="PROSITE" id="PS50262">
    <property type="entry name" value="G_PROTEIN_RECEP_F1_2"/>
    <property type="match status" value="1"/>
</dbReference>
<evidence type="ECO:0000256" key="3">
    <source>
        <dbReference type="ARBA" id="ARBA00022692"/>
    </source>
</evidence>
<dbReference type="OrthoDB" id="10053194at2759"/>
<dbReference type="SUPFAM" id="SSF81321">
    <property type="entry name" value="Family A G protein-coupled receptor-like"/>
    <property type="match status" value="1"/>
</dbReference>
<evidence type="ECO:0000256" key="7">
    <source>
        <dbReference type="ARBA" id="ARBA00023170"/>
    </source>
</evidence>
<feature type="transmembrane region" description="Helical" evidence="10">
    <location>
        <begin position="139"/>
        <end position="167"/>
    </location>
</feature>
<evidence type="ECO:0000256" key="5">
    <source>
        <dbReference type="ARBA" id="ARBA00023040"/>
    </source>
</evidence>
<keyword evidence="5 9" id="KW-0297">G-protein coupled receptor</keyword>
<keyword evidence="4 10" id="KW-1133">Transmembrane helix</keyword>
<evidence type="ECO:0000256" key="6">
    <source>
        <dbReference type="ARBA" id="ARBA00023136"/>
    </source>
</evidence>
<evidence type="ECO:0000259" key="11">
    <source>
        <dbReference type="PROSITE" id="PS50262"/>
    </source>
</evidence>
<dbReference type="PANTHER" id="PTHR24235:SF29">
    <property type="entry name" value="GH23382P"/>
    <property type="match status" value="1"/>
</dbReference>
<dbReference type="Gene3D" id="1.20.1070.10">
    <property type="entry name" value="Rhodopsin 7-helix transmembrane proteins"/>
    <property type="match status" value="1"/>
</dbReference>
<evidence type="ECO:0000256" key="10">
    <source>
        <dbReference type="SAM" id="Phobius"/>
    </source>
</evidence>
<dbReference type="EMBL" id="OC915529">
    <property type="protein sequence ID" value="CAD7640849.1"/>
    <property type="molecule type" value="Genomic_DNA"/>
</dbReference>
<evidence type="ECO:0000256" key="8">
    <source>
        <dbReference type="ARBA" id="ARBA00023224"/>
    </source>
</evidence>
<dbReference type="Pfam" id="PF00001">
    <property type="entry name" value="7tm_1"/>
    <property type="match status" value="1"/>
</dbReference>
<comment type="subcellular location">
    <subcellularLocation>
        <location evidence="1">Membrane</location>
        <topology evidence="1">Multi-pass membrane protein</topology>
    </subcellularLocation>
</comment>
<comment type="similarity">
    <text evidence="2 9">Belongs to the G-protein coupled receptor 1 family.</text>
</comment>
<dbReference type="GO" id="GO:0016020">
    <property type="term" value="C:membrane"/>
    <property type="evidence" value="ECO:0007669"/>
    <property type="project" value="UniProtKB-SubCell"/>
</dbReference>
<feature type="domain" description="G-protein coupled receptors family 1 profile" evidence="11">
    <location>
        <begin position="87"/>
        <end position="299"/>
    </location>
</feature>
<dbReference type="Proteomes" id="UP000728032">
    <property type="component" value="Unassembled WGS sequence"/>
</dbReference>
<organism evidence="12">
    <name type="scientific">Oppiella nova</name>
    <dbReference type="NCBI Taxonomy" id="334625"/>
    <lineage>
        <taxon>Eukaryota</taxon>
        <taxon>Metazoa</taxon>
        <taxon>Ecdysozoa</taxon>
        <taxon>Arthropoda</taxon>
        <taxon>Chelicerata</taxon>
        <taxon>Arachnida</taxon>
        <taxon>Acari</taxon>
        <taxon>Acariformes</taxon>
        <taxon>Sarcoptiformes</taxon>
        <taxon>Oribatida</taxon>
        <taxon>Brachypylina</taxon>
        <taxon>Oppioidea</taxon>
        <taxon>Oppiidae</taxon>
        <taxon>Oppiella</taxon>
    </lineage>
</organism>
<sequence length="299" mass="33672">MNHAMNRHLADVSARNAVYVLDIDPNMFESLDVTTESSHEIYLTNNASFGGQHSDADIDDGAEETPIGVQILMCLMYMTISLAAIGGNGVVIYIIFAYKRMRTVTNFFIMNLAIGDMLMACICIPFAFVSNLILGYWPFGAIMCLLVSYAQAVSVFISAYTLIAISIDRYIAIIYPLRPRMTKLQSKLIIIIVWIVALLTPLPTALLSRLNPLPQDPNATTTIDSIDNQPVLYQCTENWPREDYRYYYSMLLMILQYAFPFSVLIFTYSRIAIVVWGKRPPGEAEDARDARMAASKRKN</sequence>
<dbReference type="EMBL" id="CAJPVJ010000704">
    <property type="protein sequence ID" value="CAG2163204.1"/>
    <property type="molecule type" value="Genomic_DNA"/>
</dbReference>
<gene>
    <name evidence="12" type="ORF">ONB1V03_LOCUS2788</name>
</gene>
<protein>
    <recommendedName>
        <fullName evidence="11">G-protein coupled receptors family 1 profile domain-containing protein</fullName>
    </recommendedName>
</protein>
<feature type="transmembrane region" description="Helical" evidence="10">
    <location>
        <begin position="188"/>
        <end position="207"/>
    </location>
</feature>
<dbReference type="PRINTS" id="PR01012">
    <property type="entry name" value="NRPEPTIDEYR"/>
</dbReference>